<name>A0A9W6NXP5_9PSEU</name>
<reference evidence="1" key="2">
    <citation type="submission" date="2023-01" db="EMBL/GenBank/DDBJ databases">
        <authorList>
            <person name="Sun Q."/>
            <person name="Evtushenko L."/>
        </authorList>
    </citation>
    <scope>NUCLEOTIDE SEQUENCE</scope>
    <source>
        <strain evidence="1">VKM Ac-1069</strain>
    </source>
</reference>
<gene>
    <name evidence="1" type="ORF">GCM10017577_48340</name>
</gene>
<reference evidence="1" key="1">
    <citation type="journal article" date="2014" name="Int. J. Syst. Evol. Microbiol.">
        <title>Complete genome sequence of Corynebacterium casei LMG S-19264T (=DSM 44701T), isolated from a smear-ripened cheese.</title>
        <authorList>
            <consortium name="US DOE Joint Genome Institute (JGI-PGF)"/>
            <person name="Walter F."/>
            <person name="Albersmeier A."/>
            <person name="Kalinowski J."/>
            <person name="Ruckert C."/>
        </authorList>
    </citation>
    <scope>NUCLEOTIDE SEQUENCE</scope>
    <source>
        <strain evidence="1">VKM Ac-1069</strain>
    </source>
</reference>
<dbReference type="AlphaFoldDB" id="A0A9W6NXP5"/>
<organism evidence="1 2">
    <name type="scientific">Pseudonocardia halophobica</name>
    <dbReference type="NCBI Taxonomy" id="29401"/>
    <lineage>
        <taxon>Bacteria</taxon>
        <taxon>Bacillati</taxon>
        <taxon>Actinomycetota</taxon>
        <taxon>Actinomycetes</taxon>
        <taxon>Pseudonocardiales</taxon>
        <taxon>Pseudonocardiaceae</taxon>
        <taxon>Pseudonocardia</taxon>
    </lineage>
</organism>
<dbReference type="RefSeq" id="WP_037048782.1">
    <property type="nucleotide sequence ID" value="NZ_BAAAUZ010000041.1"/>
</dbReference>
<dbReference type="EMBL" id="BSFQ01000024">
    <property type="protein sequence ID" value="GLL13690.1"/>
    <property type="molecule type" value="Genomic_DNA"/>
</dbReference>
<keyword evidence="2" id="KW-1185">Reference proteome</keyword>
<proteinExistence type="predicted"/>
<dbReference type="Proteomes" id="UP001143463">
    <property type="component" value="Unassembled WGS sequence"/>
</dbReference>
<accession>A0A9W6NXP5</accession>
<protein>
    <submittedName>
        <fullName evidence="1">Uncharacterized protein</fullName>
    </submittedName>
</protein>
<evidence type="ECO:0000313" key="1">
    <source>
        <dbReference type="EMBL" id="GLL13690.1"/>
    </source>
</evidence>
<evidence type="ECO:0000313" key="2">
    <source>
        <dbReference type="Proteomes" id="UP001143463"/>
    </source>
</evidence>
<sequence>MLTITDVQTRLAECREKSGAALRASEADTGASVVLLAVVREFDSKAAKAGRLAAEGEAAAHDAVVELEQAADSAKAAAEADPGLDAKAREAVLDAHLAICILKTEI</sequence>
<comment type="caution">
    <text evidence="1">The sequence shown here is derived from an EMBL/GenBank/DDBJ whole genome shotgun (WGS) entry which is preliminary data.</text>
</comment>